<protein>
    <submittedName>
        <fullName evidence="2">Uncharacterized protein</fullName>
    </submittedName>
</protein>
<evidence type="ECO:0000313" key="2">
    <source>
        <dbReference type="EMBL" id="MBA0758587.1"/>
    </source>
</evidence>
<organism evidence="2 3">
    <name type="scientific">Gossypium trilobum</name>
    <dbReference type="NCBI Taxonomy" id="34281"/>
    <lineage>
        <taxon>Eukaryota</taxon>
        <taxon>Viridiplantae</taxon>
        <taxon>Streptophyta</taxon>
        <taxon>Embryophyta</taxon>
        <taxon>Tracheophyta</taxon>
        <taxon>Spermatophyta</taxon>
        <taxon>Magnoliopsida</taxon>
        <taxon>eudicotyledons</taxon>
        <taxon>Gunneridae</taxon>
        <taxon>Pentapetalae</taxon>
        <taxon>rosids</taxon>
        <taxon>malvids</taxon>
        <taxon>Malvales</taxon>
        <taxon>Malvaceae</taxon>
        <taxon>Malvoideae</taxon>
        <taxon>Gossypium</taxon>
    </lineage>
</organism>
<accession>A0A7J9DCW8</accession>
<sequence length="124" mass="13835">MKSIMVNLWHPVRGVQILDLGAKSDSFCEEKMAFGVEIAEMGWDLSLQAQSRRARALKQNQFTMDHDAEEGALMGEKGKKRPRGEIEGLIVGEEPNHSVLMNRRMLGSNLLSSVAAKRQANRAQ</sequence>
<dbReference type="EMBL" id="JABEZW010000001">
    <property type="protein sequence ID" value="MBA0758587.1"/>
    <property type="molecule type" value="Genomic_DNA"/>
</dbReference>
<evidence type="ECO:0000256" key="1">
    <source>
        <dbReference type="SAM" id="MobiDB-lite"/>
    </source>
</evidence>
<keyword evidence="3" id="KW-1185">Reference proteome</keyword>
<feature type="region of interest" description="Disordered" evidence="1">
    <location>
        <begin position="61"/>
        <end position="86"/>
    </location>
</feature>
<reference evidence="2 3" key="1">
    <citation type="journal article" date="2019" name="Genome Biol. Evol.">
        <title>Insights into the evolution of the New World diploid cottons (Gossypium, subgenus Houzingenia) based on genome sequencing.</title>
        <authorList>
            <person name="Grover C.E."/>
            <person name="Arick M.A. 2nd"/>
            <person name="Thrash A."/>
            <person name="Conover J.L."/>
            <person name="Sanders W.S."/>
            <person name="Peterson D.G."/>
            <person name="Frelichowski J.E."/>
            <person name="Scheffler J.A."/>
            <person name="Scheffler B.E."/>
            <person name="Wendel J.F."/>
        </authorList>
    </citation>
    <scope>NUCLEOTIDE SEQUENCE [LARGE SCALE GENOMIC DNA]</scope>
    <source>
        <strain evidence="2">8</strain>
        <tissue evidence="2">Leaf</tissue>
    </source>
</reference>
<comment type="caution">
    <text evidence="2">The sequence shown here is derived from an EMBL/GenBank/DDBJ whole genome shotgun (WGS) entry which is preliminary data.</text>
</comment>
<proteinExistence type="predicted"/>
<name>A0A7J9DCW8_9ROSI</name>
<dbReference type="Proteomes" id="UP000593568">
    <property type="component" value="Unassembled WGS sequence"/>
</dbReference>
<gene>
    <name evidence="2" type="ORF">Gotri_021569</name>
</gene>
<evidence type="ECO:0000313" key="3">
    <source>
        <dbReference type="Proteomes" id="UP000593568"/>
    </source>
</evidence>
<dbReference type="AlphaFoldDB" id="A0A7J9DCW8"/>